<dbReference type="GO" id="GO:0006355">
    <property type="term" value="P:regulation of DNA-templated transcription"/>
    <property type="evidence" value="ECO:0007669"/>
    <property type="project" value="InterPro"/>
</dbReference>
<dbReference type="FunFam" id="3.40.50.150:FF:000022">
    <property type="entry name" value="Ribosomal RNA small subunit methyltransferase B"/>
    <property type="match status" value="1"/>
</dbReference>
<evidence type="ECO:0000256" key="13">
    <source>
        <dbReference type="ARBA" id="ARBA00047283"/>
    </source>
</evidence>
<keyword evidence="6" id="KW-0698">rRNA processing</keyword>
<organism evidence="16">
    <name type="scientific">hydrothermal vent metagenome</name>
    <dbReference type="NCBI Taxonomy" id="652676"/>
    <lineage>
        <taxon>unclassified sequences</taxon>
        <taxon>metagenomes</taxon>
        <taxon>ecological metagenomes</taxon>
    </lineage>
</organism>
<reference evidence="16" key="1">
    <citation type="submission" date="2018-06" db="EMBL/GenBank/DDBJ databases">
        <authorList>
            <person name="Zhirakovskaya E."/>
        </authorList>
    </citation>
    <scope>NUCLEOTIDE SEQUENCE</scope>
</reference>
<dbReference type="NCBIfam" id="TIGR00563">
    <property type="entry name" value="rsmB"/>
    <property type="match status" value="1"/>
</dbReference>
<feature type="domain" description="SAM-dependent MTase RsmB/NOP-type" evidence="15">
    <location>
        <begin position="183"/>
        <end position="454"/>
    </location>
</feature>
<keyword evidence="8 16" id="KW-0808">Transferase</keyword>
<keyword evidence="9" id="KW-0949">S-adenosyl-L-methionine</keyword>
<evidence type="ECO:0000256" key="5">
    <source>
        <dbReference type="ARBA" id="ARBA00022490"/>
    </source>
</evidence>
<comment type="subcellular location">
    <subcellularLocation>
        <location evidence="2">Cytoplasm</location>
    </subcellularLocation>
</comment>
<evidence type="ECO:0000256" key="4">
    <source>
        <dbReference type="ARBA" id="ARBA00012140"/>
    </source>
</evidence>
<protein>
    <recommendedName>
        <fullName evidence="4">16S rRNA (cytosine(967)-C(5))-methyltransferase</fullName>
        <ecNumber evidence="4">2.1.1.176</ecNumber>
    </recommendedName>
    <alternativeName>
        <fullName evidence="11">16S rRNA m5C967 methyltransferase</fullName>
    </alternativeName>
    <alternativeName>
        <fullName evidence="12">rRNA (cytosine-C(5)-)-methyltransferase RsmB</fullName>
    </alternativeName>
</protein>
<evidence type="ECO:0000259" key="15">
    <source>
        <dbReference type="PROSITE" id="PS51686"/>
    </source>
</evidence>
<evidence type="ECO:0000256" key="7">
    <source>
        <dbReference type="ARBA" id="ARBA00022603"/>
    </source>
</evidence>
<evidence type="ECO:0000256" key="2">
    <source>
        <dbReference type="ARBA" id="ARBA00004496"/>
    </source>
</evidence>
<evidence type="ECO:0000256" key="9">
    <source>
        <dbReference type="ARBA" id="ARBA00022691"/>
    </source>
</evidence>
<evidence type="ECO:0000256" key="11">
    <source>
        <dbReference type="ARBA" id="ARBA00030399"/>
    </source>
</evidence>
<evidence type="ECO:0000256" key="1">
    <source>
        <dbReference type="ARBA" id="ARBA00002724"/>
    </source>
</evidence>
<keyword evidence="10" id="KW-0694">RNA-binding</keyword>
<comment type="function">
    <text evidence="1">Specifically methylates the cytosine at position 967 (m5C967) of 16S rRNA.</text>
</comment>
<dbReference type="Pfam" id="PF01189">
    <property type="entry name" value="Methyltr_RsmB-F"/>
    <property type="match status" value="1"/>
</dbReference>
<dbReference type="InterPro" id="IPR049560">
    <property type="entry name" value="MeTrfase_RsmB-F_NOP2_cat"/>
</dbReference>
<name>A0A3B1CNA2_9ZZZZ</name>
<evidence type="ECO:0000256" key="10">
    <source>
        <dbReference type="ARBA" id="ARBA00022884"/>
    </source>
</evidence>
<dbReference type="SUPFAM" id="SSF53335">
    <property type="entry name" value="S-adenosyl-L-methionine-dependent methyltransferases"/>
    <property type="match status" value="1"/>
</dbReference>
<dbReference type="EMBL" id="UOGD01000299">
    <property type="protein sequence ID" value="VAX25438.1"/>
    <property type="molecule type" value="Genomic_DNA"/>
</dbReference>
<keyword evidence="7 16" id="KW-0489">Methyltransferase</keyword>
<keyword evidence="5" id="KW-0963">Cytoplasm</keyword>
<dbReference type="InterPro" id="IPR023267">
    <property type="entry name" value="RCMT"/>
</dbReference>
<dbReference type="EC" id="2.1.1.176" evidence="4"/>
<dbReference type="PROSITE" id="PS51686">
    <property type="entry name" value="SAM_MT_RSMB_NOP"/>
    <property type="match status" value="1"/>
</dbReference>
<dbReference type="Gene3D" id="1.10.940.10">
    <property type="entry name" value="NusB-like"/>
    <property type="match status" value="1"/>
</dbReference>
<dbReference type="Gene3D" id="3.40.50.150">
    <property type="entry name" value="Vaccinia Virus protein VP39"/>
    <property type="match status" value="1"/>
</dbReference>
<dbReference type="InterPro" id="IPR029063">
    <property type="entry name" value="SAM-dependent_MTases_sf"/>
</dbReference>
<proteinExistence type="inferred from homology"/>
<keyword evidence="14" id="KW-0175">Coiled coil</keyword>
<dbReference type="PANTHER" id="PTHR22807">
    <property type="entry name" value="NOP2 YEAST -RELATED NOL1/NOP2/FMU SUN DOMAIN-CONTAINING"/>
    <property type="match status" value="1"/>
</dbReference>
<dbReference type="InterPro" id="IPR004573">
    <property type="entry name" value="rRNA_ssu_MeTfrase_B"/>
</dbReference>
<dbReference type="InterPro" id="IPR001678">
    <property type="entry name" value="MeTrfase_RsmB-F_NOP2_dom"/>
</dbReference>
<dbReference type="CDD" id="cd02440">
    <property type="entry name" value="AdoMet_MTases"/>
    <property type="match status" value="1"/>
</dbReference>
<dbReference type="Gene3D" id="3.30.70.1170">
    <property type="entry name" value="Sun protein, domain 3"/>
    <property type="match status" value="1"/>
</dbReference>
<dbReference type="InterPro" id="IPR018314">
    <property type="entry name" value="RsmB/NOL1/NOP2-like_CS"/>
</dbReference>
<sequence>MNEGNGYLKLNLYQGVRGIAVKILNRIDRTDAYLEKMLEIEFKQNELKGNDKALLYEIVHGVIRHLGRIDWVLTGFYKGQFSKCIPNVKNAMRVALYQILFLDKVPDYAAVNEAVEFVKKLQGENSANLTNAVLRNIIRNKNGIRYPDREEDLVNYLSAYYSHPTWLVKRWIKRYGEEFTEDLLKANNNKPKMYLRVNNLKTNKDEFKSQLDSVGLVYYDSKFIPDFIQLRNLTNITDWEYFNKGYFTIQDESTAFSCYLLDVNPSHRVLDLFAAPGGKTSLLADLMHNEGEIIAIDKYESRIKMLEKNLERLGVKNVKLIEADALEFNDEEKFDKILLDVPCSGLGTLTKKPDIKWKRDVGDIRKLSELQPSLLAKGASLLKPGGEMVYSTCTIEPEENFEIIEKFLKENNNFELVNANKYFPEKYVGENNCVQTYPNVHGFDGAFAAKLKRKIN</sequence>
<evidence type="ECO:0000313" key="16">
    <source>
        <dbReference type="EMBL" id="VAX25438.1"/>
    </source>
</evidence>
<comment type="similarity">
    <text evidence="3">Belongs to the class I-like SAM-binding methyltransferase superfamily. RsmB/NOP family.</text>
</comment>
<dbReference type="GO" id="GO:0003723">
    <property type="term" value="F:RNA binding"/>
    <property type="evidence" value="ECO:0007669"/>
    <property type="project" value="UniProtKB-KW"/>
</dbReference>
<evidence type="ECO:0000256" key="8">
    <source>
        <dbReference type="ARBA" id="ARBA00022679"/>
    </source>
</evidence>
<accession>A0A3B1CNA2</accession>
<comment type="catalytic activity">
    <reaction evidence="13">
        <text>cytidine(967) in 16S rRNA + S-adenosyl-L-methionine = 5-methylcytidine(967) in 16S rRNA + S-adenosyl-L-homocysteine + H(+)</text>
        <dbReference type="Rhea" id="RHEA:42748"/>
        <dbReference type="Rhea" id="RHEA-COMP:10219"/>
        <dbReference type="Rhea" id="RHEA-COMP:10220"/>
        <dbReference type="ChEBI" id="CHEBI:15378"/>
        <dbReference type="ChEBI" id="CHEBI:57856"/>
        <dbReference type="ChEBI" id="CHEBI:59789"/>
        <dbReference type="ChEBI" id="CHEBI:74483"/>
        <dbReference type="ChEBI" id="CHEBI:82748"/>
        <dbReference type="EC" id="2.1.1.176"/>
    </reaction>
</comment>
<dbReference type="InterPro" id="IPR035926">
    <property type="entry name" value="NusB-like_sf"/>
</dbReference>
<dbReference type="NCBIfam" id="NF011494">
    <property type="entry name" value="PRK14902.1"/>
    <property type="match status" value="1"/>
</dbReference>
<dbReference type="GO" id="GO:0008649">
    <property type="term" value="F:rRNA methyltransferase activity"/>
    <property type="evidence" value="ECO:0007669"/>
    <property type="project" value="InterPro"/>
</dbReference>
<evidence type="ECO:0000256" key="6">
    <source>
        <dbReference type="ARBA" id="ARBA00022552"/>
    </source>
</evidence>
<dbReference type="PROSITE" id="PS01153">
    <property type="entry name" value="NOL1_NOP2_SUN"/>
    <property type="match status" value="1"/>
</dbReference>
<feature type="coiled-coil region" evidence="14">
    <location>
        <begin position="289"/>
        <end position="323"/>
    </location>
</feature>
<dbReference type="Pfam" id="PF22458">
    <property type="entry name" value="RsmF-B_ferredox"/>
    <property type="match status" value="1"/>
</dbReference>
<dbReference type="FunFam" id="3.30.70.1170:FF:000003">
    <property type="entry name" value="16S rRNA (Cytosine(967)-C(5))-methyltransferase RsmB"/>
    <property type="match status" value="1"/>
</dbReference>
<gene>
    <name evidence="16" type="ORF">MNBD_IGNAVI01-440</name>
</gene>
<dbReference type="AlphaFoldDB" id="A0A3B1CNA2"/>
<dbReference type="InterPro" id="IPR054728">
    <property type="entry name" value="RsmB-like_ferredoxin"/>
</dbReference>
<dbReference type="PANTHER" id="PTHR22807:SF61">
    <property type="entry name" value="NOL1_NOP2_SUN FAMILY PROTEIN _ ANTITERMINATION NUSB DOMAIN-CONTAINING PROTEIN"/>
    <property type="match status" value="1"/>
</dbReference>
<evidence type="ECO:0000256" key="3">
    <source>
        <dbReference type="ARBA" id="ARBA00007494"/>
    </source>
</evidence>
<dbReference type="SUPFAM" id="SSF48013">
    <property type="entry name" value="NusB-like"/>
    <property type="match status" value="1"/>
</dbReference>
<dbReference type="PRINTS" id="PR02008">
    <property type="entry name" value="RCMTFAMILY"/>
</dbReference>
<dbReference type="GO" id="GO:0005737">
    <property type="term" value="C:cytoplasm"/>
    <property type="evidence" value="ECO:0007669"/>
    <property type="project" value="UniProtKB-SubCell"/>
</dbReference>
<dbReference type="Pfam" id="PF01029">
    <property type="entry name" value="NusB"/>
    <property type="match status" value="1"/>
</dbReference>
<evidence type="ECO:0000256" key="12">
    <source>
        <dbReference type="ARBA" id="ARBA00031088"/>
    </source>
</evidence>
<dbReference type="InterPro" id="IPR006027">
    <property type="entry name" value="NusB_RsmB_TIM44"/>
</dbReference>
<evidence type="ECO:0000256" key="14">
    <source>
        <dbReference type="SAM" id="Coils"/>
    </source>
</evidence>